<dbReference type="NCBIfam" id="TIGR00861">
    <property type="entry name" value="MIP"/>
    <property type="match status" value="1"/>
</dbReference>
<dbReference type="GO" id="GO:0015254">
    <property type="term" value="F:glycerol channel activity"/>
    <property type="evidence" value="ECO:0007669"/>
    <property type="project" value="TreeGrafter"/>
</dbReference>
<evidence type="ECO:0000256" key="6">
    <source>
        <dbReference type="ARBA" id="ARBA00023136"/>
    </source>
</evidence>
<feature type="transmembrane region" description="Helical" evidence="8">
    <location>
        <begin position="163"/>
        <end position="184"/>
    </location>
</feature>
<feature type="transmembrane region" description="Helical" evidence="8">
    <location>
        <begin position="6"/>
        <end position="27"/>
    </location>
</feature>
<protein>
    <submittedName>
        <fullName evidence="9">Glycerol uptake facilitator protein</fullName>
    </submittedName>
</protein>
<evidence type="ECO:0000256" key="5">
    <source>
        <dbReference type="ARBA" id="ARBA00022989"/>
    </source>
</evidence>
<dbReference type="PANTHER" id="PTHR43829">
    <property type="entry name" value="AQUAPORIN OR AQUAGLYCEROPORIN RELATED"/>
    <property type="match status" value="1"/>
</dbReference>
<reference evidence="9 10" key="1">
    <citation type="submission" date="2016-11" db="EMBL/GenBank/DDBJ databases">
        <authorList>
            <person name="Jaros S."/>
            <person name="Januszkiewicz K."/>
            <person name="Wedrychowicz H."/>
        </authorList>
    </citation>
    <scope>NUCLEOTIDE SEQUENCE [LARGE SCALE GENOMIC DNA]</scope>
    <source>
        <strain evidence="9 10">DSM 2631</strain>
    </source>
</reference>
<keyword evidence="10" id="KW-1185">Reference proteome</keyword>
<dbReference type="InterPro" id="IPR000425">
    <property type="entry name" value="MIP"/>
</dbReference>
<keyword evidence="4 7" id="KW-0812">Transmembrane</keyword>
<dbReference type="InterPro" id="IPR022357">
    <property type="entry name" value="MIP_CS"/>
</dbReference>
<feature type="transmembrane region" description="Helical" evidence="8">
    <location>
        <begin position="211"/>
        <end position="233"/>
    </location>
</feature>
<evidence type="ECO:0000313" key="10">
    <source>
        <dbReference type="Proteomes" id="UP000184035"/>
    </source>
</evidence>
<dbReference type="OrthoDB" id="9807293at2"/>
<dbReference type="SUPFAM" id="SSF81338">
    <property type="entry name" value="Aquaporin-like"/>
    <property type="match status" value="1"/>
</dbReference>
<gene>
    <name evidence="9" type="ORF">SAMN05443638_10135</name>
</gene>
<dbReference type="RefSeq" id="WP_072892210.1">
    <property type="nucleotide sequence ID" value="NZ_FQVM01000001.1"/>
</dbReference>
<dbReference type="GO" id="GO:0005886">
    <property type="term" value="C:plasma membrane"/>
    <property type="evidence" value="ECO:0007669"/>
    <property type="project" value="TreeGrafter"/>
</dbReference>
<evidence type="ECO:0000256" key="7">
    <source>
        <dbReference type="RuleBase" id="RU000477"/>
    </source>
</evidence>
<evidence type="ECO:0000313" key="9">
    <source>
        <dbReference type="EMBL" id="SHE31747.1"/>
    </source>
</evidence>
<comment type="similarity">
    <text evidence="2 7">Belongs to the MIP/aquaporin (TC 1.A.8) family.</text>
</comment>
<keyword evidence="3 7" id="KW-0813">Transport</keyword>
<dbReference type="InterPro" id="IPR023271">
    <property type="entry name" value="Aquaporin-like"/>
</dbReference>
<dbReference type="Proteomes" id="UP000184035">
    <property type="component" value="Unassembled WGS sequence"/>
</dbReference>
<accession>A0A1M4SID5</accession>
<evidence type="ECO:0000256" key="8">
    <source>
        <dbReference type="SAM" id="Phobius"/>
    </source>
</evidence>
<evidence type="ECO:0000256" key="4">
    <source>
        <dbReference type="ARBA" id="ARBA00022692"/>
    </source>
</evidence>
<feature type="transmembrane region" description="Helical" evidence="8">
    <location>
        <begin position="34"/>
        <end position="55"/>
    </location>
</feature>
<proteinExistence type="inferred from homology"/>
<dbReference type="InterPro" id="IPR050363">
    <property type="entry name" value="MIP/Aquaporin"/>
</dbReference>
<organism evidence="9 10">
    <name type="scientific">Clostridium fallax</name>
    <dbReference type="NCBI Taxonomy" id="1533"/>
    <lineage>
        <taxon>Bacteria</taxon>
        <taxon>Bacillati</taxon>
        <taxon>Bacillota</taxon>
        <taxon>Clostridia</taxon>
        <taxon>Eubacteriales</taxon>
        <taxon>Clostridiaceae</taxon>
        <taxon>Clostridium</taxon>
    </lineage>
</organism>
<feature type="transmembrane region" description="Helical" evidence="8">
    <location>
        <begin position="131"/>
        <end position="151"/>
    </location>
</feature>
<keyword evidence="5 8" id="KW-1133">Transmembrane helix</keyword>
<evidence type="ECO:0000256" key="1">
    <source>
        <dbReference type="ARBA" id="ARBA00004141"/>
    </source>
</evidence>
<feature type="transmembrane region" description="Helical" evidence="8">
    <location>
        <begin position="86"/>
        <end position="104"/>
    </location>
</feature>
<dbReference type="PANTHER" id="PTHR43829:SF9">
    <property type="entry name" value="AQUAPORIN-9"/>
    <property type="match status" value="1"/>
</dbReference>
<comment type="subcellular location">
    <subcellularLocation>
        <location evidence="1">Membrane</location>
        <topology evidence="1">Multi-pass membrane protein</topology>
    </subcellularLocation>
</comment>
<keyword evidence="6 8" id="KW-0472">Membrane</keyword>
<dbReference type="CDD" id="cd00333">
    <property type="entry name" value="MIP"/>
    <property type="match status" value="1"/>
</dbReference>
<dbReference type="STRING" id="1533.SAMN05443638_10135"/>
<dbReference type="Gene3D" id="1.20.1080.10">
    <property type="entry name" value="Glycerol uptake facilitator protein"/>
    <property type="match status" value="1"/>
</dbReference>
<sequence length="234" mass="24908">MEKYIAEVLGTMILILLGDGVVANVVLKKTKGAGGGWIVITTGWALAVAIPVYIFGGISGAHFNPAVTVALAAVGKFPWAEVPGYIIAQLIGGFIGAFLVYVFYYNHYQVTDDKGAILGTFCTGPAINNKFFNFVSEFIGTFILLFGILGITTQEMATGVQPFAVGLLIWVIGLSLGGTTGYAINPARDFAPRLAHYIFPVPNKGDSEWQYAWIPVVAPILGGVFGALVFHLVC</sequence>
<dbReference type="AlphaFoldDB" id="A0A1M4SID5"/>
<dbReference type="PROSITE" id="PS00221">
    <property type="entry name" value="MIP"/>
    <property type="match status" value="1"/>
</dbReference>
<dbReference type="PRINTS" id="PR00783">
    <property type="entry name" value="MINTRINSICP"/>
</dbReference>
<evidence type="ECO:0000256" key="3">
    <source>
        <dbReference type="ARBA" id="ARBA00022448"/>
    </source>
</evidence>
<dbReference type="EMBL" id="FQVM01000001">
    <property type="protein sequence ID" value="SHE31747.1"/>
    <property type="molecule type" value="Genomic_DNA"/>
</dbReference>
<name>A0A1M4SID5_9CLOT</name>
<evidence type="ECO:0000256" key="2">
    <source>
        <dbReference type="ARBA" id="ARBA00006175"/>
    </source>
</evidence>
<dbReference type="Pfam" id="PF00230">
    <property type="entry name" value="MIP"/>
    <property type="match status" value="1"/>
</dbReference>